<dbReference type="Gene3D" id="3.30.110.40">
    <property type="entry name" value="TusA-like domain"/>
    <property type="match status" value="1"/>
</dbReference>
<dbReference type="SUPFAM" id="SSF64307">
    <property type="entry name" value="SirA-like"/>
    <property type="match status" value="1"/>
</dbReference>
<feature type="domain" description="UPF0033" evidence="1">
    <location>
        <begin position="7"/>
        <end position="31"/>
    </location>
</feature>
<dbReference type="Pfam" id="PF01206">
    <property type="entry name" value="TusA"/>
    <property type="match status" value="1"/>
</dbReference>
<proteinExistence type="predicted"/>
<dbReference type="PANTHER" id="PTHR33279:SF2">
    <property type="entry name" value="SULFUR CARRIER PROTEIN TUSA"/>
    <property type="match status" value="1"/>
</dbReference>
<accession>A0A3B0YCA9</accession>
<dbReference type="InterPro" id="IPR036868">
    <property type="entry name" value="TusA-like_sf"/>
</dbReference>
<dbReference type="InterPro" id="IPR001455">
    <property type="entry name" value="TusA-like"/>
</dbReference>
<evidence type="ECO:0000313" key="2">
    <source>
        <dbReference type="EMBL" id="VAW78498.1"/>
    </source>
</evidence>
<dbReference type="PANTHER" id="PTHR33279">
    <property type="entry name" value="SULFUR CARRIER PROTEIN YEDF-RELATED"/>
    <property type="match status" value="1"/>
</dbReference>
<protein>
    <recommendedName>
        <fullName evidence="1">UPF0033 domain-containing protein</fullName>
    </recommendedName>
</protein>
<gene>
    <name evidence="2" type="ORF">MNBD_GAMMA15-578</name>
</gene>
<sequence>MDFDQELDTSGLTCPMPVMKTKKALKKLETGQVLHLITTDPATGDDIPGLVDQMGSSIEEANEDGGKYHFYIKKG</sequence>
<organism evidence="2">
    <name type="scientific">hydrothermal vent metagenome</name>
    <dbReference type="NCBI Taxonomy" id="652676"/>
    <lineage>
        <taxon>unclassified sequences</taxon>
        <taxon>metagenomes</taxon>
        <taxon>ecological metagenomes</taxon>
    </lineage>
</organism>
<dbReference type="CDD" id="cd00291">
    <property type="entry name" value="SirA_YedF_YeeD"/>
    <property type="match status" value="1"/>
</dbReference>
<dbReference type="PROSITE" id="PS01148">
    <property type="entry name" value="UPF0033"/>
    <property type="match status" value="1"/>
</dbReference>
<dbReference type="AlphaFoldDB" id="A0A3B0YCA9"/>
<dbReference type="EMBL" id="UOFN01000096">
    <property type="protein sequence ID" value="VAW78498.1"/>
    <property type="molecule type" value="Genomic_DNA"/>
</dbReference>
<name>A0A3B0YCA9_9ZZZZ</name>
<reference evidence="2" key="1">
    <citation type="submission" date="2018-06" db="EMBL/GenBank/DDBJ databases">
        <authorList>
            <person name="Zhirakovskaya E."/>
        </authorList>
    </citation>
    <scope>NUCLEOTIDE SEQUENCE</scope>
</reference>
<evidence type="ECO:0000259" key="1">
    <source>
        <dbReference type="PROSITE" id="PS01148"/>
    </source>
</evidence>